<protein>
    <submittedName>
        <fullName evidence="2">Uncharacterized protein</fullName>
    </submittedName>
</protein>
<organism evidence="2 3">
    <name type="scientific">Postia placenta MAD-698-R-SB12</name>
    <dbReference type="NCBI Taxonomy" id="670580"/>
    <lineage>
        <taxon>Eukaryota</taxon>
        <taxon>Fungi</taxon>
        <taxon>Dikarya</taxon>
        <taxon>Basidiomycota</taxon>
        <taxon>Agaricomycotina</taxon>
        <taxon>Agaricomycetes</taxon>
        <taxon>Polyporales</taxon>
        <taxon>Adustoporiaceae</taxon>
        <taxon>Rhodonia</taxon>
    </lineage>
</organism>
<reference evidence="2 3" key="1">
    <citation type="submission" date="2017-04" db="EMBL/GenBank/DDBJ databases">
        <title>Genome Sequence of the Model Brown-Rot Fungus Postia placenta SB12.</title>
        <authorList>
            <consortium name="DOE Joint Genome Institute"/>
            <person name="Gaskell J."/>
            <person name="Kersten P."/>
            <person name="Larrondo L.F."/>
            <person name="Canessa P."/>
            <person name="Martinez D."/>
            <person name="Hibbett D."/>
            <person name="Schmoll M."/>
            <person name="Kubicek C.P."/>
            <person name="Martinez A.T."/>
            <person name="Yadav J."/>
            <person name="Master E."/>
            <person name="Magnuson J.K."/>
            <person name="James T."/>
            <person name="Yaver D."/>
            <person name="Berka R."/>
            <person name="Labutti K."/>
            <person name="Lipzen A."/>
            <person name="Aerts A."/>
            <person name="Barry K."/>
            <person name="Henrissat B."/>
            <person name="Blanchette R."/>
            <person name="Grigoriev I."/>
            <person name="Cullen D."/>
        </authorList>
    </citation>
    <scope>NUCLEOTIDE SEQUENCE [LARGE SCALE GENOMIC DNA]</scope>
    <source>
        <strain evidence="2 3">MAD-698-R-SB12</strain>
    </source>
</reference>
<dbReference type="AlphaFoldDB" id="A0A1X6MJ62"/>
<sequence>MQPSPLSHPRPSLFQRAISFFDVMSVRAERVSDFLFVEPTVWVNHYAPPRPLAVGQFLHLVRPGESAEQARNMAIIVATLAINQDWITFLIINEDELGEMRLAELWVPTEHTVRRRRAWLFRHVRRQHLPANCPPDERWPTNYTPLLHRAVSPNLPTMESHSNASTSNEGSAAH</sequence>
<evidence type="ECO:0000313" key="2">
    <source>
        <dbReference type="EMBL" id="OSX56073.1"/>
    </source>
</evidence>
<gene>
    <name evidence="2" type="ORF">POSPLADRAFT_1062995</name>
</gene>
<name>A0A1X6MJ62_9APHY</name>
<accession>A0A1X6MJ62</accession>
<dbReference type="EMBL" id="KZ110628">
    <property type="protein sequence ID" value="OSX56073.1"/>
    <property type="molecule type" value="Genomic_DNA"/>
</dbReference>
<dbReference type="GeneID" id="36326540"/>
<feature type="region of interest" description="Disordered" evidence="1">
    <location>
        <begin position="154"/>
        <end position="174"/>
    </location>
</feature>
<dbReference type="RefSeq" id="XP_024332867.1">
    <property type="nucleotide sequence ID" value="XM_024481590.1"/>
</dbReference>
<keyword evidence="3" id="KW-1185">Reference proteome</keyword>
<dbReference type="Proteomes" id="UP000194127">
    <property type="component" value="Unassembled WGS sequence"/>
</dbReference>
<proteinExistence type="predicted"/>
<evidence type="ECO:0000256" key="1">
    <source>
        <dbReference type="SAM" id="MobiDB-lite"/>
    </source>
</evidence>
<evidence type="ECO:0000313" key="3">
    <source>
        <dbReference type="Proteomes" id="UP000194127"/>
    </source>
</evidence>